<dbReference type="CDD" id="cd07438">
    <property type="entry name" value="PHP_HisPPase_AMP"/>
    <property type="match status" value="1"/>
</dbReference>
<name>A0AAU7DXJ5_9MICO</name>
<dbReference type="EMBL" id="CP146203">
    <property type="protein sequence ID" value="XBH22211.1"/>
    <property type="molecule type" value="Genomic_DNA"/>
</dbReference>
<dbReference type="Pfam" id="PF02811">
    <property type="entry name" value="PHP"/>
    <property type="match status" value="1"/>
</dbReference>
<gene>
    <name evidence="2" type="ORF">V5R04_02990</name>
</gene>
<dbReference type="SUPFAM" id="SSF89550">
    <property type="entry name" value="PHP domain-like"/>
    <property type="match status" value="1"/>
</dbReference>
<dbReference type="InterPro" id="IPR004013">
    <property type="entry name" value="PHP_dom"/>
</dbReference>
<dbReference type="SMART" id="SM00481">
    <property type="entry name" value="POLIIIAc"/>
    <property type="match status" value="1"/>
</dbReference>
<feature type="domain" description="Polymerase/histidinol phosphatase N-terminal" evidence="1">
    <location>
        <begin position="3"/>
        <end position="68"/>
    </location>
</feature>
<dbReference type="InterPro" id="IPR052018">
    <property type="entry name" value="PHP_domain"/>
</dbReference>
<dbReference type="InterPro" id="IPR003141">
    <property type="entry name" value="Pol/His_phosphatase_N"/>
</dbReference>
<accession>A0AAU7DXJ5</accession>
<dbReference type="PANTHER" id="PTHR42924:SF3">
    <property type="entry name" value="POLYMERASE_HISTIDINOL PHOSPHATASE N-TERMINAL DOMAIN-CONTAINING PROTEIN"/>
    <property type="match status" value="1"/>
</dbReference>
<dbReference type="GO" id="GO:0035312">
    <property type="term" value="F:5'-3' DNA exonuclease activity"/>
    <property type="evidence" value="ECO:0007669"/>
    <property type="project" value="TreeGrafter"/>
</dbReference>
<dbReference type="Gene3D" id="1.10.150.650">
    <property type="match status" value="1"/>
</dbReference>
<dbReference type="AlphaFoldDB" id="A0AAU7DXJ5"/>
<evidence type="ECO:0000313" key="2">
    <source>
        <dbReference type="EMBL" id="XBH22211.1"/>
    </source>
</evidence>
<dbReference type="InterPro" id="IPR016195">
    <property type="entry name" value="Pol/histidinol_Pase-like"/>
</dbReference>
<evidence type="ECO:0000259" key="1">
    <source>
        <dbReference type="SMART" id="SM00481"/>
    </source>
</evidence>
<sequence>MRIDLHTHSNISDGTQSPRQLIKSAAAAHLDVVALTDHDSTLGWEEATLQSLASGVTLVRGAEISATHNGVSVHLLSYLHDPQHAGLVSQNEHVQQARSDRARHMVDLLSRDFPLDWQSVMDQTVAGTTIGRPHLADALVACGAVQDRTEAFATILRPGSGYYVPHYAPAALEAISNIRAAGGVAVFAHPGANARGRVVPDAVIGAMREAGLQGLEVDHRDNPPEQRGRLRQLAQEFDLLVTGSSDYHGDGKPNRLGENTTTPEVFAQIEELGQLEVIRP</sequence>
<reference evidence="2" key="1">
    <citation type="submission" date="2024-02" db="EMBL/GenBank/DDBJ databases">
        <title>Tomenella chthoni gen. nov. sp. nov., a member of the family Jonesiaceae isolated from bat guano.</title>
        <authorList>
            <person name="Miller S.L."/>
            <person name="King J."/>
            <person name="Sankaranarayanan K."/>
            <person name="Lawson P.A."/>
        </authorList>
    </citation>
    <scope>NUCLEOTIDE SEQUENCE</scope>
    <source>
        <strain evidence="2">BS-20</strain>
    </source>
</reference>
<protein>
    <submittedName>
        <fullName evidence="2">PHP domain-containing protein</fullName>
    </submittedName>
</protein>
<organism evidence="2">
    <name type="scientific">Jonesiaceae bacterium BS-20</name>
    <dbReference type="NCBI Taxonomy" id="3120821"/>
    <lineage>
        <taxon>Bacteria</taxon>
        <taxon>Bacillati</taxon>
        <taxon>Actinomycetota</taxon>
        <taxon>Actinomycetes</taxon>
        <taxon>Micrococcales</taxon>
        <taxon>Jonesiaceae</taxon>
    </lineage>
</organism>
<dbReference type="Gene3D" id="3.20.20.140">
    <property type="entry name" value="Metal-dependent hydrolases"/>
    <property type="match status" value="1"/>
</dbReference>
<dbReference type="GO" id="GO:0004534">
    <property type="term" value="F:5'-3' RNA exonuclease activity"/>
    <property type="evidence" value="ECO:0007669"/>
    <property type="project" value="TreeGrafter"/>
</dbReference>
<proteinExistence type="predicted"/>
<dbReference type="PANTHER" id="PTHR42924">
    <property type="entry name" value="EXONUCLEASE"/>
    <property type="match status" value="1"/>
</dbReference>